<organism evidence="1 2">
    <name type="scientific">Heterotrigona itama</name>
    <dbReference type="NCBI Taxonomy" id="395501"/>
    <lineage>
        <taxon>Eukaryota</taxon>
        <taxon>Metazoa</taxon>
        <taxon>Ecdysozoa</taxon>
        <taxon>Arthropoda</taxon>
        <taxon>Hexapoda</taxon>
        <taxon>Insecta</taxon>
        <taxon>Pterygota</taxon>
        <taxon>Neoptera</taxon>
        <taxon>Endopterygota</taxon>
        <taxon>Hymenoptera</taxon>
        <taxon>Apocrita</taxon>
        <taxon>Aculeata</taxon>
        <taxon>Apoidea</taxon>
        <taxon>Anthophila</taxon>
        <taxon>Apidae</taxon>
        <taxon>Heterotrigona</taxon>
    </lineage>
</organism>
<proteinExistence type="predicted"/>
<reference evidence="1" key="1">
    <citation type="submission" date="2020-07" db="EMBL/GenBank/DDBJ databases">
        <authorList>
            <person name="Nazaruddin N."/>
        </authorList>
    </citation>
    <scope>NUCLEOTIDE SEQUENCE</scope>
</reference>
<dbReference type="AlphaFoldDB" id="A0A6V7HDS7"/>
<evidence type="ECO:0000313" key="1">
    <source>
        <dbReference type="EMBL" id="CAD1478200.1"/>
    </source>
</evidence>
<dbReference type="EMBL" id="CAJDYZ010010580">
    <property type="protein sequence ID" value="CAD1478200.1"/>
    <property type="molecule type" value="Genomic_DNA"/>
</dbReference>
<name>A0A6V7HDS7_9HYME</name>
<protein>
    <submittedName>
        <fullName evidence="1">Uncharacterized protein</fullName>
    </submittedName>
</protein>
<evidence type="ECO:0000313" key="2">
    <source>
        <dbReference type="Proteomes" id="UP000752696"/>
    </source>
</evidence>
<dbReference type="Proteomes" id="UP000752696">
    <property type="component" value="Unassembled WGS sequence"/>
</dbReference>
<keyword evidence="2" id="KW-1185">Reference proteome</keyword>
<sequence length="106" mass="11692">NEITDTRVACTRTAWCRSRGSVDASPCSSMLCCVSRRAVAATADDHSSSIEQLVSLEEIIQLEQSDEPVSLRRYSYRQDVLRWSSSAEGRSEGIYAQIGETDSLVS</sequence>
<feature type="non-terminal residue" evidence="1">
    <location>
        <position position="106"/>
    </location>
</feature>
<accession>A0A6V7HDS7</accession>
<comment type="caution">
    <text evidence="1">The sequence shown here is derived from an EMBL/GenBank/DDBJ whole genome shotgun (WGS) entry which is preliminary data.</text>
</comment>
<gene>
    <name evidence="1" type="ORF">MHI_LOCUS783357</name>
</gene>